<gene>
    <name evidence="1" type="ORF">LCGC14_2821800</name>
</gene>
<dbReference type="EMBL" id="LAZR01053503">
    <property type="protein sequence ID" value="KKK80606.1"/>
    <property type="molecule type" value="Genomic_DNA"/>
</dbReference>
<accession>A0A0F9B7Z2</accession>
<name>A0A0F9B7Z2_9ZZZZ</name>
<comment type="caution">
    <text evidence="1">The sequence shown here is derived from an EMBL/GenBank/DDBJ whole genome shotgun (WGS) entry which is preliminary data.</text>
</comment>
<sequence>MGIFSRPKLGLKEAGIGLVSRSSDFFGKDIDEEDQNIELQQKYLNAYNNFPIVSGSVDMVAEQAVQDYYFEGPNSDKLTKWAEVVNLPQKLLTIAKHMKIGGNIWAEIPNTKELKLIDPRTMKTWRKNTGDIIGHSQSIGFLDKVIWGSTGDPNKDKHFIKRSKLKEIVHFKYNCLASDKYGNGDIHSTIPLLETKDQIEADLKIIIRRYAAPIIHVKVGDEMHLPTDDDLSATRTKVQDIYADTEYVHSYLVKSKVLGFQGKLVDTSPLFMHIDNNIEVGMQTPLDLFYGKGEGGKGADTKSRNYGRHIKHIQRILKANIEDQIVSRMTGNRENK</sequence>
<proteinExistence type="predicted"/>
<organism evidence="1">
    <name type="scientific">marine sediment metagenome</name>
    <dbReference type="NCBI Taxonomy" id="412755"/>
    <lineage>
        <taxon>unclassified sequences</taxon>
        <taxon>metagenomes</taxon>
        <taxon>ecological metagenomes</taxon>
    </lineage>
</organism>
<reference evidence="1" key="1">
    <citation type="journal article" date="2015" name="Nature">
        <title>Complex archaea that bridge the gap between prokaryotes and eukaryotes.</title>
        <authorList>
            <person name="Spang A."/>
            <person name="Saw J.H."/>
            <person name="Jorgensen S.L."/>
            <person name="Zaremba-Niedzwiedzka K."/>
            <person name="Martijn J."/>
            <person name="Lind A.E."/>
            <person name="van Eijk R."/>
            <person name="Schleper C."/>
            <person name="Guy L."/>
            <person name="Ettema T.J."/>
        </authorList>
    </citation>
    <scope>NUCLEOTIDE SEQUENCE</scope>
</reference>
<evidence type="ECO:0000313" key="1">
    <source>
        <dbReference type="EMBL" id="KKK80606.1"/>
    </source>
</evidence>
<dbReference type="AlphaFoldDB" id="A0A0F9B7Z2"/>
<protein>
    <submittedName>
        <fullName evidence="1">Uncharacterized protein</fullName>
    </submittedName>
</protein>
<feature type="non-terminal residue" evidence="1">
    <location>
        <position position="336"/>
    </location>
</feature>